<dbReference type="PANTHER" id="PTHR42791:SF1">
    <property type="entry name" value="N-ACETYLTRANSFERASE DOMAIN-CONTAINING PROTEIN"/>
    <property type="match status" value="1"/>
</dbReference>
<keyword evidence="3" id="KW-1185">Reference proteome</keyword>
<dbReference type="Pfam" id="PF00583">
    <property type="entry name" value="Acetyltransf_1"/>
    <property type="match status" value="1"/>
</dbReference>
<sequence length="226" mass="24974">MSSGIVIRALTGRDDPSFEQAAACVATAFYNPKHTVLSSHSVVGGRYDLWPYLSRGMVGSCALNGGVFVAIEREEGGSEQVVGVICWDGPGLQPRFEDDPDWKTFVSKGREDPRWIDWFEGKYKDTYAAFAAVSVPSGADSLERYCIEVLGVRPTHHRRGIGSKLINTVVDLVRKEKNPEAAVVWVVTSEGTRAYESCGFKVTSSLFMPSPWGDFKYDALAWKRNP</sequence>
<organism evidence="2 3">
    <name type="scientific">Sphaerobolus stellatus (strain SS14)</name>
    <dbReference type="NCBI Taxonomy" id="990650"/>
    <lineage>
        <taxon>Eukaryota</taxon>
        <taxon>Fungi</taxon>
        <taxon>Dikarya</taxon>
        <taxon>Basidiomycota</taxon>
        <taxon>Agaricomycotina</taxon>
        <taxon>Agaricomycetes</taxon>
        <taxon>Phallomycetidae</taxon>
        <taxon>Geastrales</taxon>
        <taxon>Sphaerobolaceae</taxon>
        <taxon>Sphaerobolus</taxon>
    </lineage>
</organism>
<feature type="domain" description="N-acetyltransferase" evidence="1">
    <location>
        <begin position="69"/>
        <end position="226"/>
    </location>
</feature>
<name>A0A0C9V0U9_SPHS4</name>
<dbReference type="CDD" id="cd04301">
    <property type="entry name" value="NAT_SF"/>
    <property type="match status" value="1"/>
</dbReference>
<evidence type="ECO:0000259" key="1">
    <source>
        <dbReference type="PROSITE" id="PS51186"/>
    </source>
</evidence>
<reference evidence="2 3" key="1">
    <citation type="submission" date="2014-06" db="EMBL/GenBank/DDBJ databases">
        <title>Evolutionary Origins and Diversification of the Mycorrhizal Mutualists.</title>
        <authorList>
            <consortium name="DOE Joint Genome Institute"/>
            <consortium name="Mycorrhizal Genomics Consortium"/>
            <person name="Kohler A."/>
            <person name="Kuo A."/>
            <person name="Nagy L.G."/>
            <person name="Floudas D."/>
            <person name="Copeland A."/>
            <person name="Barry K.W."/>
            <person name="Cichocki N."/>
            <person name="Veneault-Fourrey C."/>
            <person name="LaButti K."/>
            <person name="Lindquist E.A."/>
            <person name="Lipzen A."/>
            <person name="Lundell T."/>
            <person name="Morin E."/>
            <person name="Murat C."/>
            <person name="Riley R."/>
            <person name="Ohm R."/>
            <person name="Sun H."/>
            <person name="Tunlid A."/>
            <person name="Henrissat B."/>
            <person name="Grigoriev I.V."/>
            <person name="Hibbett D.S."/>
            <person name="Martin F."/>
        </authorList>
    </citation>
    <scope>NUCLEOTIDE SEQUENCE [LARGE SCALE GENOMIC DNA]</scope>
    <source>
        <strain evidence="2 3">SS14</strain>
    </source>
</reference>
<dbReference type="InterPro" id="IPR000182">
    <property type="entry name" value="GNAT_dom"/>
</dbReference>
<dbReference type="SUPFAM" id="SSF55729">
    <property type="entry name" value="Acyl-CoA N-acyltransferases (Nat)"/>
    <property type="match status" value="1"/>
</dbReference>
<dbReference type="Gene3D" id="3.40.630.30">
    <property type="match status" value="1"/>
</dbReference>
<accession>A0A0C9V0U9</accession>
<evidence type="ECO:0000313" key="2">
    <source>
        <dbReference type="EMBL" id="KIJ31040.1"/>
    </source>
</evidence>
<dbReference type="GO" id="GO:0016747">
    <property type="term" value="F:acyltransferase activity, transferring groups other than amino-acyl groups"/>
    <property type="evidence" value="ECO:0007669"/>
    <property type="project" value="InterPro"/>
</dbReference>
<dbReference type="PROSITE" id="PS51186">
    <property type="entry name" value="GNAT"/>
    <property type="match status" value="1"/>
</dbReference>
<protein>
    <recommendedName>
        <fullName evidence="1">N-acetyltransferase domain-containing protein</fullName>
    </recommendedName>
</protein>
<dbReference type="Proteomes" id="UP000054279">
    <property type="component" value="Unassembled WGS sequence"/>
</dbReference>
<proteinExistence type="predicted"/>
<dbReference type="OrthoDB" id="61113at2759"/>
<dbReference type="InterPro" id="IPR052523">
    <property type="entry name" value="Trichothecene_AcTrans"/>
</dbReference>
<gene>
    <name evidence="2" type="ORF">M422DRAFT_70926</name>
</gene>
<dbReference type="AlphaFoldDB" id="A0A0C9V0U9"/>
<dbReference type="HOGENOM" id="CLU_1267606_0_0_1"/>
<evidence type="ECO:0000313" key="3">
    <source>
        <dbReference type="Proteomes" id="UP000054279"/>
    </source>
</evidence>
<dbReference type="PANTHER" id="PTHR42791">
    <property type="entry name" value="GNAT FAMILY ACETYLTRANSFERASE"/>
    <property type="match status" value="1"/>
</dbReference>
<dbReference type="EMBL" id="KN837249">
    <property type="protein sequence ID" value="KIJ31040.1"/>
    <property type="molecule type" value="Genomic_DNA"/>
</dbReference>
<dbReference type="InterPro" id="IPR016181">
    <property type="entry name" value="Acyl_CoA_acyltransferase"/>
</dbReference>